<protein>
    <submittedName>
        <fullName evidence="4">Putative NADPH-quinone reductase</fullName>
    </submittedName>
</protein>
<dbReference type="RefSeq" id="WP_115900069.1">
    <property type="nucleotide sequence ID" value="NZ_QUNS01000001.1"/>
</dbReference>
<evidence type="ECO:0000256" key="2">
    <source>
        <dbReference type="ARBA" id="ARBA00023002"/>
    </source>
</evidence>
<proteinExistence type="inferred from homology"/>
<dbReference type="GO" id="GO:0003955">
    <property type="term" value="F:NAD(P)H dehydrogenase (quinone) activity"/>
    <property type="evidence" value="ECO:0007669"/>
    <property type="project" value="TreeGrafter"/>
</dbReference>
<dbReference type="SUPFAM" id="SSF52218">
    <property type="entry name" value="Flavoproteins"/>
    <property type="match status" value="1"/>
</dbReference>
<dbReference type="Proteomes" id="UP000256884">
    <property type="component" value="Unassembled WGS sequence"/>
</dbReference>
<dbReference type="PANTHER" id="PTHR10204:SF34">
    <property type="entry name" value="NAD(P)H DEHYDROGENASE [QUINONE] 1 ISOFORM 1"/>
    <property type="match status" value="1"/>
</dbReference>
<dbReference type="InterPro" id="IPR029039">
    <property type="entry name" value="Flavoprotein-like_sf"/>
</dbReference>
<evidence type="ECO:0000259" key="3">
    <source>
        <dbReference type="Pfam" id="PF02525"/>
    </source>
</evidence>
<evidence type="ECO:0000313" key="5">
    <source>
        <dbReference type="Proteomes" id="UP000256884"/>
    </source>
</evidence>
<dbReference type="Gene3D" id="3.40.50.360">
    <property type="match status" value="1"/>
</dbReference>
<feature type="domain" description="Flavodoxin-like fold" evidence="3">
    <location>
        <begin position="2"/>
        <end position="170"/>
    </location>
</feature>
<dbReference type="PANTHER" id="PTHR10204">
    <property type="entry name" value="NAD P H OXIDOREDUCTASE-RELATED"/>
    <property type="match status" value="1"/>
</dbReference>
<sequence length="192" mass="22142">MKNILLINGHPDKESFNHALAASYKKGALETNATIEEITITDLNFNPILKYGYRKRTELEPDLVESLAKIKKADHIVWIFPVWWAGYPAMMKGFIDRAFLPGITFQPVKGKPFPEKLLKGKTSRLIITSDTPSWYDYFFLKRPAIRQFKIATLEFCGIKPVKTTFLSVMKDSTLKQRNLWLNKVYTLGKNLQ</sequence>
<dbReference type="OrthoDB" id="652200at2"/>
<keyword evidence="2" id="KW-0560">Oxidoreductase</keyword>
<dbReference type="AlphaFoldDB" id="A0A3E0IE91"/>
<dbReference type="InterPro" id="IPR051545">
    <property type="entry name" value="NAD(P)H_dehydrogenase_qn"/>
</dbReference>
<dbReference type="Pfam" id="PF02525">
    <property type="entry name" value="Flavodoxin_2"/>
    <property type="match status" value="1"/>
</dbReference>
<organism evidence="4 5">
    <name type="scientific">Tenacibaculum gallaicum</name>
    <dbReference type="NCBI Taxonomy" id="561505"/>
    <lineage>
        <taxon>Bacteria</taxon>
        <taxon>Pseudomonadati</taxon>
        <taxon>Bacteroidota</taxon>
        <taxon>Flavobacteriia</taxon>
        <taxon>Flavobacteriales</taxon>
        <taxon>Flavobacteriaceae</taxon>
        <taxon>Tenacibaculum</taxon>
    </lineage>
</organism>
<dbReference type="InterPro" id="IPR003680">
    <property type="entry name" value="Flavodoxin_fold"/>
</dbReference>
<gene>
    <name evidence="4" type="ORF">C7448_101843</name>
</gene>
<comment type="caution">
    <text evidence="4">The sequence shown here is derived from an EMBL/GenBank/DDBJ whole genome shotgun (WGS) entry which is preliminary data.</text>
</comment>
<dbReference type="GO" id="GO:0005829">
    <property type="term" value="C:cytosol"/>
    <property type="evidence" value="ECO:0007669"/>
    <property type="project" value="TreeGrafter"/>
</dbReference>
<evidence type="ECO:0000313" key="4">
    <source>
        <dbReference type="EMBL" id="REH56797.1"/>
    </source>
</evidence>
<name>A0A3E0IE91_9FLAO</name>
<dbReference type="EMBL" id="QUNS01000001">
    <property type="protein sequence ID" value="REH56797.1"/>
    <property type="molecule type" value="Genomic_DNA"/>
</dbReference>
<accession>A0A3E0IE91</accession>
<reference evidence="4 5" key="1">
    <citation type="submission" date="2018-08" db="EMBL/GenBank/DDBJ databases">
        <title>Genomic Encyclopedia of Type Strains, Phase IV (KMG-IV): sequencing the most valuable type-strain genomes for metagenomic binning, comparative biology and taxonomic classification.</title>
        <authorList>
            <person name="Goeker M."/>
        </authorList>
    </citation>
    <scope>NUCLEOTIDE SEQUENCE [LARGE SCALE GENOMIC DNA]</scope>
    <source>
        <strain evidence="4 5">DSM 18841</strain>
    </source>
</reference>
<comment type="similarity">
    <text evidence="1">Belongs to the NAD(P)H dehydrogenase (quinone) family.</text>
</comment>
<keyword evidence="5" id="KW-1185">Reference proteome</keyword>
<evidence type="ECO:0000256" key="1">
    <source>
        <dbReference type="ARBA" id="ARBA00006252"/>
    </source>
</evidence>